<feature type="domain" description="PilZ" evidence="5">
    <location>
        <begin position="130"/>
        <end position="243"/>
    </location>
</feature>
<keyword evidence="8" id="KW-1185">Reference proteome</keyword>
<evidence type="ECO:0000259" key="5">
    <source>
        <dbReference type="Pfam" id="PF07238"/>
    </source>
</evidence>
<keyword evidence="1 4" id="KW-0973">c-di-GMP</keyword>
<keyword evidence="7" id="KW-0969">Cilium</keyword>
<feature type="domain" description="Type III secretion system flagellar brake protein YcgR PilZN" evidence="6">
    <location>
        <begin position="22"/>
        <end position="128"/>
    </location>
</feature>
<evidence type="ECO:0000313" key="8">
    <source>
        <dbReference type="Proteomes" id="UP001410394"/>
    </source>
</evidence>
<dbReference type="Gene3D" id="2.30.110.10">
    <property type="entry name" value="Electron Transport, Fmn-binding Protein, Chain A"/>
    <property type="match status" value="1"/>
</dbReference>
<dbReference type="InterPro" id="IPR012349">
    <property type="entry name" value="Split_barrel_FMN-bd"/>
</dbReference>
<keyword evidence="7" id="KW-0966">Cell projection</keyword>
<keyword evidence="3 4" id="KW-0975">Bacterial flagellum</keyword>
<evidence type="ECO:0000256" key="2">
    <source>
        <dbReference type="ARBA" id="ARBA00022741"/>
    </source>
</evidence>
<comment type="subunit">
    <text evidence="4">Monomer. Interacts with the flagellar basal bodies.</text>
</comment>
<dbReference type="RefSeq" id="WP_345921049.1">
    <property type="nucleotide sequence ID" value="NZ_JBDIVE010000011.1"/>
</dbReference>
<dbReference type="Pfam" id="PF07317">
    <property type="entry name" value="PilZN"/>
    <property type="match status" value="1"/>
</dbReference>
<evidence type="ECO:0000256" key="4">
    <source>
        <dbReference type="HAMAP-Rule" id="MF_01457"/>
    </source>
</evidence>
<dbReference type="InterPro" id="IPR023787">
    <property type="entry name" value="T3SS_YcgR"/>
</dbReference>
<comment type="similarity">
    <text evidence="4">Belongs to the YcgR family.</text>
</comment>
<dbReference type="Pfam" id="PF07238">
    <property type="entry name" value="PilZ"/>
    <property type="match status" value="1"/>
</dbReference>
<accession>A0ABU9Z301</accession>
<dbReference type="Gene3D" id="2.40.10.220">
    <property type="entry name" value="predicted glycosyltransferase like domains"/>
    <property type="match status" value="1"/>
</dbReference>
<keyword evidence="7" id="KW-0282">Flagellum</keyword>
<reference evidence="7 8" key="1">
    <citation type="journal article" date="2018" name="Int. J. Syst. Evol. Microbiol.">
        <title>Uliginosibacterium sediminicola sp. nov., isolated from freshwater sediment.</title>
        <authorList>
            <person name="Hwang W.M."/>
            <person name="Kim S.M."/>
            <person name="Kang K."/>
            <person name="Ahn T.Y."/>
        </authorList>
    </citation>
    <scope>NUCLEOTIDE SEQUENCE [LARGE SCALE GENOMIC DNA]</scope>
    <source>
        <strain evidence="7 8">M1-21</strain>
    </source>
</reference>
<evidence type="ECO:0000313" key="7">
    <source>
        <dbReference type="EMBL" id="MEN3070273.1"/>
    </source>
</evidence>
<comment type="function">
    <text evidence="4">Acts as a flagellar brake, regulating swimming and swarming in a bis-(3'-5') cyclic diguanylic acid (c-di-GMP)-dependent manner. Binds 1 c-di-GMP dimer per subunit. Increasing levels of c-di-GMP lead to decreased motility.</text>
</comment>
<dbReference type="Proteomes" id="UP001410394">
    <property type="component" value="Unassembled WGS sequence"/>
</dbReference>
<name>A0ABU9Z301_9RHOO</name>
<dbReference type="InterPro" id="IPR009926">
    <property type="entry name" value="T3SS_YcgR_PilZN"/>
</dbReference>
<evidence type="ECO:0000256" key="1">
    <source>
        <dbReference type="ARBA" id="ARBA00022636"/>
    </source>
</evidence>
<keyword evidence="2 4" id="KW-0547">Nucleotide-binding</keyword>
<comment type="subcellular location">
    <subcellularLocation>
        <location evidence="4">Bacterial flagellum basal body</location>
    </subcellularLocation>
</comment>
<dbReference type="InterPro" id="IPR009875">
    <property type="entry name" value="PilZ_domain"/>
</dbReference>
<evidence type="ECO:0000256" key="3">
    <source>
        <dbReference type="ARBA" id="ARBA00023143"/>
    </source>
</evidence>
<comment type="caution">
    <text evidence="7">The sequence shown here is derived from an EMBL/GenBank/DDBJ whole genome shotgun (WGS) entry which is preliminary data.</text>
</comment>
<evidence type="ECO:0000259" key="6">
    <source>
        <dbReference type="Pfam" id="PF07317"/>
    </source>
</evidence>
<dbReference type="HAMAP" id="MF_01457">
    <property type="entry name" value="YcgR"/>
    <property type="match status" value="1"/>
</dbReference>
<organism evidence="7 8">
    <name type="scientific">Uliginosibacterium sediminicola</name>
    <dbReference type="NCBI Taxonomy" id="2024550"/>
    <lineage>
        <taxon>Bacteria</taxon>
        <taxon>Pseudomonadati</taxon>
        <taxon>Pseudomonadota</taxon>
        <taxon>Betaproteobacteria</taxon>
        <taxon>Rhodocyclales</taxon>
        <taxon>Zoogloeaceae</taxon>
        <taxon>Uliginosibacterium</taxon>
    </lineage>
</organism>
<dbReference type="EMBL" id="JBDIVE010000011">
    <property type="protein sequence ID" value="MEN3070273.1"/>
    <property type="molecule type" value="Genomic_DNA"/>
</dbReference>
<proteinExistence type="inferred from homology"/>
<gene>
    <name evidence="4" type="primary">ycgR</name>
    <name evidence="7" type="ORF">ABDB84_17445</name>
</gene>
<sequence length="255" mass="28813">MADHSDPSAKFELLQSDDFAQYLLRAPREIAFVLRQLAAHRCMITAYIDDSPRFMMSSVLSVSEDDHQLVLDVSRDETLNASVAVARQLLCVTQLEKVKIQFSISQFHFDRSGKHPALIAQAPQTLLRLQRREYYRLTAPVSHSLICRIQAPEDKQMIDARVVDISGGGVAVLVPPKGLDFSADKQYRNCRLDLPEFGPVTATLRVRNIFRITNPNGTEALRAGCQFEELPTAMANAIQRYILRVERDRKARDMG</sequence>
<protein>
    <recommendedName>
        <fullName evidence="4">Flagellar brake protein YcgR</fullName>
    </recommendedName>
    <alternativeName>
        <fullName evidence="4">Cyclic di-GMP binding protein YcgR</fullName>
    </alternativeName>
</protein>